<protein>
    <submittedName>
        <fullName evidence="7">Radical SAM protein</fullName>
    </submittedName>
</protein>
<dbReference type="SUPFAM" id="SSF102114">
    <property type="entry name" value="Radical SAM enzymes"/>
    <property type="match status" value="1"/>
</dbReference>
<keyword evidence="6" id="KW-0411">Iron-sulfur</keyword>
<dbReference type="RefSeq" id="WP_135478479.1">
    <property type="nucleotide sequence ID" value="NZ_SIJK02000020.1"/>
</dbReference>
<organism evidence="7 8">
    <name type="scientific">Candidatus Chloroploca mongolica</name>
    <dbReference type="NCBI Taxonomy" id="2528176"/>
    <lineage>
        <taxon>Bacteria</taxon>
        <taxon>Bacillati</taxon>
        <taxon>Chloroflexota</taxon>
        <taxon>Chloroflexia</taxon>
        <taxon>Chloroflexales</taxon>
        <taxon>Chloroflexineae</taxon>
        <taxon>Oscillochloridaceae</taxon>
        <taxon>Candidatus Chloroploca</taxon>
    </lineage>
</organism>
<dbReference type="InterPro" id="IPR012837">
    <property type="entry name" value="NrdG"/>
</dbReference>
<evidence type="ECO:0000256" key="2">
    <source>
        <dbReference type="ARBA" id="ARBA00022485"/>
    </source>
</evidence>
<dbReference type="PANTHER" id="PTHR30352:SF2">
    <property type="entry name" value="ANAEROBIC RIBONUCLEOSIDE-TRIPHOSPHATE REDUCTASE-ACTIVATING PROTEIN"/>
    <property type="match status" value="1"/>
</dbReference>
<dbReference type="Gene3D" id="3.20.20.70">
    <property type="entry name" value="Aldolase class I"/>
    <property type="match status" value="1"/>
</dbReference>
<keyword evidence="4" id="KW-0479">Metal-binding</keyword>
<evidence type="ECO:0000256" key="4">
    <source>
        <dbReference type="ARBA" id="ARBA00022723"/>
    </source>
</evidence>
<evidence type="ECO:0000313" key="7">
    <source>
        <dbReference type="EMBL" id="MBP1466482.1"/>
    </source>
</evidence>
<dbReference type="PANTHER" id="PTHR30352">
    <property type="entry name" value="PYRUVATE FORMATE-LYASE-ACTIVATING ENZYME"/>
    <property type="match status" value="1"/>
</dbReference>
<sequence length="219" mass="23820">MQPLYHNSTQTGGWPLLNVAATCTATHALGPGLRAVVWVQGCPFNCPGCLAPDWIPMRQARTVAPEDLVAELLAHPQVTGLTFSGGEPMLQAAGLTRLINLAREQRPLSLICFSGFTLAQLRDDPPGPSVADLLDQIDVLIDGRYVARQNDHRGLRGSRNQRIHYLTDRLAEFDFASGPRQIEIQVQADHVLLVGVPPRGAITLIDQALEHVCRARTAG</sequence>
<evidence type="ECO:0000256" key="3">
    <source>
        <dbReference type="ARBA" id="ARBA00022691"/>
    </source>
</evidence>
<keyword evidence="3" id="KW-0949">S-adenosyl-L-methionine</keyword>
<dbReference type="SFLD" id="SFLDF00299">
    <property type="entry name" value="anaerobic_ribonucleoside-triph"/>
    <property type="match status" value="1"/>
</dbReference>
<evidence type="ECO:0000256" key="1">
    <source>
        <dbReference type="ARBA" id="ARBA00001966"/>
    </source>
</evidence>
<reference evidence="7 8" key="1">
    <citation type="submission" date="2021-03" db="EMBL/GenBank/DDBJ databases">
        <authorList>
            <person name="Grouzdev D.S."/>
        </authorList>
    </citation>
    <scope>NUCLEOTIDE SEQUENCE [LARGE SCALE GENOMIC DNA]</scope>
    <source>
        <strain evidence="7 8">M50-1</strain>
    </source>
</reference>
<comment type="caution">
    <text evidence="7">The sequence shown here is derived from an EMBL/GenBank/DDBJ whole genome shotgun (WGS) entry which is preliminary data.</text>
</comment>
<dbReference type="SFLD" id="SFLDG01066">
    <property type="entry name" value="organic_radical-activating_enz"/>
    <property type="match status" value="1"/>
</dbReference>
<dbReference type="Pfam" id="PF13353">
    <property type="entry name" value="Fer4_12"/>
    <property type="match status" value="1"/>
</dbReference>
<keyword evidence="5" id="KW-0408">Iron</keyword>
<gene>
    <name evidence="7" type="ORF">EYB53_012275</name>
</gene>
<evidence type="ECO:0000256" key="6">
    <source>
        <dbReference type="ARBA" id="ARBA00023014"/>
    </source>
</evidence>
<dbReference type="SFLD" id="SFLDS00029">
    <property type="entry name" value="Radical_SAM"/>
    <property type="match status" value="1"/>
</dbReference>
<keyword evidence="2" id="KW-0004">4Fe-4S</keyword>
<accession>A0ABS4DAM0</accession>
<evidence type="ECO:0000313" key="8">
    <source>
        <dbReference type="Proteomes" id="UP001193081"/>
    </source>
</evidence>
<name>A0ABS4DAM0_9CHLR</name>
<dbReference type="SFLD" id="SFLDG01063">
    <property type="entry name" value="activating_enzymes__group_1"/>
    <property type="match status" value="1"/>
</dbReference>
<evidence type="ECO:0000256" key="5">
    <source>
        <dbReference type="ARBA" id="ARBA00023004"/>
    </source>
</evidence>
<dbReference type="InterPro" id="IPR034457">
    <property type="entry name" value="Organic_radical-activating"/>
</dbReference>
<dbReference type="InterPro" id="IPR058240">
    <property type="entry name" value="rSAM_sf"/>
</dbReference>
<dbReference type="Proteomes" id="UP001193081">
    <property type="component" value="Unassembled WGS sequence"/>
</dbReference>
<dbReference type="InterPro" id="IPR013785">
    <property type="entry name" value="Aldolase_TIM"/>
</dbReference>
<dbReference type="CDD" id="cd01335">
    <property type="entry name" value="Radical_SAM"/>
    <property type="match status" value="1"/>
</dbReference>
<dbReference type="InterPro" id="IPR007197">
    <property type="entry name" value="rSAM"/>
</dbReference>
<keyword evidence="8" id="KW-1185">Reference proteome</keyword>
<comment type="cofactor">
    <cofactor evidence="1">
        <name>[4Fe-4S] cluster</name>
        <dbReference type="ChEBI" id="CHEBI:49883"/>
    </cofactor>
</comment>
<dbReference type="EMBL" id="SIJK02000020">
    <property type="protein sequence ID" value="MBP1466482.1"/>
    <property type="molecule type" value="Genomic_DNA"/>
</dbReference>
<proteinExistence type="predicted"/>